<evidence type="ECO:0008006" key="4">
    <source>
        <dbReference type="Google" id="ProtNLM"/>
    </source>
</evidence>
<proteinExistence type="predicted"/>
<organism evidence="2 3">
    <name type="scientific">Xanthobacter autotrophicus (strain ATCC BAA-1158 / Py2)</name>
    <dbReference type="NCBI Taxonomy" id="78245"/>
    <lineage>
        <taxon>Bacteria</taxon>
        <taxon>Pseudomonadati</taxon>
        <taxon>Pseudomonadota</taxon>
        <taxon>Alphaproteobacteria</taxon>
        <taxon>Hyphomicrobiales</taxon>
        <taxon>Xanthobacteraceae</taxon>
        <taxon>Xanthobacter</taxon>
    </lineage>
</organism>
<evidence type="ECO:0000313" key="3">
    <source>
        <dbReference type="Proteomes" id="UP000002417"/>
    </source>
</evidence>
<dbReference type="EMBL" id="CP000781">
    <property type="protein sequence ID" value="ABS67182.1"/>
    <property type="molecule type" value="Genomic_DNA"/>
</dbReference>
<dbReference type="Proteomes" id="UP000002417">
    <property type="component" value="Chromosome"/>
</dbReference>
<dbReference type="PhylomeDB" id="A7IGN9"/>
<keyword evidence="3" id="KW-1185">Reference proteome</keyword>
<accession>A7IGN9</accession>
<dbReference type="InterPro" id="IPR006311">
    <property type="entry name" value="TAT_signal"/>
</dbReference>
<gene>
    <name evidence="2" type="ordered locus">Xaut_1938</name>
</gene>
<feature type="chain" id="PRO_5002708676" description="DUF3108 domain-containing protein" evidence="1">
    <location>
        <begin position="28"/>
        <end position="287"/>
    </location>
</feature>
<evidence type="ECO:0000256" key="1">
    <source>
        <dbReference type="SAM" id="SignalP"/>
    </source>
</evidence>
<dbReference type="PROSITE" id="PS51318">
    <property type="entry name" value="TAT"/>
    <property type="match status" value="1"/>
</dbReference>
<reference evidence="2 3" key="1">
    <citation type="submission" date="2007-07" db="EMBL/GenBank/DDBJ databases">
        <title>Complete sequence of chromosome of Xanthobacter autotrophicus Py2.</title>
        <authorList>
            <consortium name="US DOE Joint Genome Institute"/>
            <person name="Copeland A."/>
            <person name="Lucas S."/>
            <person name="Lapidus A."/>
            <person name="Barry K."/>
            <person name="Glavina del Rio T."/>
            <person name="Hammon N."/>
            <person name="Israni S."/>
            <person name="Dalin E."/>
            <person name="Tice H."/>
            <person name="Pitluck S."/>
            <person name="Sims D."/>
            <person name="Brettin T."/>
            <person name="Bruce D."/>
            <person name="Detter J.C."/>
            <person name="Han C."/>
            <person name="Tapia R."/>
            <person name="Brainard J."/>
            <person name="Schmutz J."/>
            <person name="Larimer F."/>
            <person name="Land M."/>
            <person name="Hauser L."/>
            <person name="Kyrpides N."/>
            <person name="Kim E."/>
            <person name="Ensigns S.A."/>
            <person name="Richardson P."/>
        </authorList>
    </citation>
    <scope>NUCLEOTIDE SEQUENCE [LARGE SCALE GENOMIC DNA]</scope>
    <source>
        <strain evidence="3">ATCC BAA-1158 / Py2</strain>
    </source>
</reference>
<sequence length="287" mass="29985">MTNARSAFLSARSFAAAGALFAGTLLASSDAARADGRLEAKYTLTVGSVELGRGSIVVEAGDTAYEITGAARVTGVLRAVSSGKGAAASRGALSGGKMVPRIYAMNAEADGKAETARIAIAGGAVKEMDVEPPLKPLPDRVPLTPDTLQNVIDPMSGAFIYVPGTADLLSAAACDRSIPVFDGRQRYDLKLSFLRTEKVKTEGYAGPAVVCGVRYSPIAGHRPTRYTVKYMEENKDMQVWLVPVAGTRLLAPFKVSVATMIGTAVLTASSFETQEKTGTVPVSAPRP</sequence>
<evidence type="ECO:0000313" key="2">
    <source>
        <dbReference type="EMBL" id="ABS67182.1"/>
    </source>
</evidence>
<dbReference type="Pfam" id="PF11306">
    <property type="entry name" value="DUF3108"/>
    <property type="match status" value="1"/>
</dbReference>
<dbReference type="KEGG" id="xau:Xaut_1938"/>
<dbReference type="InterPro" id="IPR021457">
    <property type="entry name" value="DUF3108"/>
</dbReference>
<keyword evidence="1" id="KW-0732">Signal</keyword>
<protein>
    <recommendedName>
        <fullName evidence="4">DUF3108 domain-containing protein</fullName>
    </recommendedName>
</protein>
<name>A7IGN9_XANP2</name>
<feature type="signal peptide" evidence="1">
    <location>
        <begin position="1"/>
        <end position="27"/>
    </location>
</feature>
<dbReference type="HOGENOM" id="CLU_072063_0_0_5"/>
<dbReference type="OrthoDB" id="7630100at2"/>
<dbReference type="AlphaFoldDB" id="A7IGN9"/>
<dbReference type="STRING" id="78245.Xaut_1938"/>
<dbReference type="eggNOG" id="COG3064">
    <property type="taxonomic scope" value="Bacteria"/>
</dbReference>